<sequence>MREASWRSRRQGMLEGVLSLVDSTTKISSMDFDAPDNNAHRVRAYQSGPIVFNSEKVDAGEGLNRESLTKSALSLDDSTKPRSLPNSDATENKAVKVYTGRGRGCWHSLEELEQRMTLEELGMDPENEGIISDLLRFVSDKEEFYKKADKDWKRGYLLYDSPGTDRSSLIAAMANRLEFDIYDLDLTGLTSISELTNVLVSIRNCSLIAIKDFDHWVGMLPNLKNELTLSSLLKIIHGLLSSFSKPPDQHGERNPPSTCKTLSTNGQTEMENEMVGHLTEMNEFLLDFDDGPNEAGVSSEWPSQLRNQWTVSTAHPNSSGLVVPHPHMASQILGENMGSLEEWGNSFASLEEPLLPSHDSGSMSTVPPCSYPVPSQPMPTIPHTLGSSEDRRNSLAFPEDVFPEEHVSGSLLASVLEDVSLEEHVHTMGSSDDLRNLSASAEEHFSAGHVFGFINQIVPSCFDPAPSQSMPNTLHTMPPIPHMMPPLTVRQDMTSVMPKATYNDITIKFKLPLASGIGKLKEEVSKRLECEPGSYHIEYKDEDGTWIIINCDEDVRIFLDLFTSLGNQVIELRVRDKVPNTTKSCQCG</sequence>
<name>A0AAV6HIE2_9ERIC</name>
<dbReference type="PANTHER" id="PTHR23070">
    <property type="entry name" value="BCS1 AAA-TYPE ATPASE"/>
    <property type="match status" value="1"/>
</dbReference>
<dbReference type="EMBL" id="JACTNZ010000036">
    <property type="protein sequence ID" value="KAG5512866.1"/>
    <property type="molecule type" value="Genomic_DNA"/>
</dbReference>
<dbReference type="AlphaFoldDB" id="A0AAV6HIE2"/>
<gene>
    <name evidence="3" type="ORF">RHGRI_038691</name>
</gene>
<dbReference type="Proteomes" id="UP000823749">
    <property type="component" value="Unassembled WGS sequence"/>
</dbReference>
<dbReference type="InterPro" id="IPR027417">
    <property type="entry name" value="P-loop_NTPase"/>
</dbReference>
<dbReference type="Pfam" id="PF00564">
    <property type="entry name" value="PB1"/>
    <property type="match status" value="1"/>
</dbReference>
<keyword evidence="4" id="KW-1185">Reference proteome</keyword>
<evidence type="ECO:0000313" key="3">
    <source>
        <dbReference type="EMBL" id="KAG5512866.1"/>
    </source>
</evidence>
<accession>A0AAV6HIE2</accession>
<dbReference type="SUPFAM" id="SSF54277">
    <property type="entry name" value="CAD &amp; PB1 domains"/>
    <property type="match status" value="1"/>
</dbReference>
<dbReference type="InterPro" id="IPR053793">
    <property type="entry name" value="PB1-like"/>
</dbReference>
<proteinExistence type="predicted"/>
<dbReference type="InterPro" id="IPR050747">
    <property type="entry name" value="Mitochondrial_chaperone_BCS1"/>
</dbReference>
<comment type="caution">
    <text evidence="3">The sequence shown here is derived from an EMBL/GenBank/DDBJ whole genome shotgun (WGS) entry which is preliminary data.</text>
</comment>
<dbReference type="SMART" id="SM00666">
    <property type="entry name" value="PB1"/>
    <property type="match status" value="1"/>
</dbReference>
<dbReference type="SUPFAM" id="SSF52540">
    <property type="entry name" value="P-loop containing nucleoside triphosphate hydrolases"/>
    <property type="match status" value="1"/>
</dbReference>
<dbReference type="InterPro" id="IPR000270">
    <property type="entry name" value="PB1_dom"/>
</dbReference>
<dbReference type="Gene3D" id="3.10.20.90">
    <property type="entry name" value="Phosphatidylinositol 3-kinase Catalytic Subunit, Chain A, domain 1"/>
    <property type="match status" value="1"/>
</dbReference>
<dbReference type="Gene3D" id="3.40.50.300">
    <property type="entry name" value="P-loop containing nucleotide triphosphate hydrolases"/>
    <property type="match status" value="1"/>
</dbReference>
<feature type="compositionally biased region" description="Polar residues" evidence="1">
    <location>
        <begin position="255"/>
        <end position="265"/>
    </location>
</feature>
<organism evidence="3 4">
    <name type="scientific">Rhododendron griersonianum</name>
    <dbReference type="NCBI Taxonomy" id="479676"/>
    <lineage>
        <taxon>Eukaryota</taxon>
        <taxon>Viridiplantae</taxon>
        <taxon>Streptophyta</taxon>
        <taxon>Embryophyta</taxon>
        <taxon>Tracheophyta</taxon>
        <taxon>Spermatophyta</taxon>
        <taxon>Magnoliopsida</taxon>
        <taxon>eudicotyledons</taxon>
        <taxon>Gunneridae</taxon>
        <taxon>Pentapetalae</taxon>
        <taxon>asterids</taxon>
        <taxon>Ericales</taxon>
        <taxon>Ericaceae</taxon>
        <taxon>Ericoideae</taxon>
        <taxon>Rhodoreae</taxon>
        <taxon>Rhododendron</taxon>
    </lineage>
</organism>
<dbReference type="PROSITE" id="PS51745">
    <property type="entry name" value="PB1"/>
    <property type="match status" value="1"/>
</dbReference>
<feature type="region of interest" description="Disordered" evidence="1">
    <location>
        <begin position="72"/>
        <end position="91"/>
    </location>
</feature>
<reference evidence="3" key="1">
    <citation type="submission" date="2020-08" db="EMBL/GenBank/DDBJ databases">
        <title>Plant Genome Project.</title>
        <authorList>
            <person name="Zhang R.-G."/>
        </authorList>
    </citation>
    <scope>NUCLEOTIDE SEQUENCE</scope>
    <source>
        <strain evidence="3">WSP0</strain>
        <tissue evidence="3">Leaf</tissue>
    </source>
</reference>
<feature type="domain" description="PB1" evidence="2">
    <location>
        <begin position="495"/>
        <end position="577"/>
    </location>
</feature>
<evidence type="ECO:0000256" key="1">
    <source>
        <dbReference type="SAM" id="MobiDB-lite"/>
    </source>
</evidence>
<evidence type="ECO:0000259" key="2">
    <source>
        <dbReference type="PROSITE" id="PS51745"/>
    </source>
</evidence>
<evidence type="ECO:0000313" key="4">
    <source>
        <dbReference type="Proteomes" id="UP000823749"/>
    </source>
</evidence>
<protein>
    <recommendedName>
        <fullName evidence="2">PB1 domain-containing protein</fullName>
    </recommendedName>
</protein>
<feature type="region of interest" description="Disordered" evidence="1">
    <location>
        <begin position="244"/>
        <end position="265"/>
    </location>
</feature>